<evidence type="ECO:0000313" key="1">
    <source>
        <dbReference type="EMBL" id="QES25816.1"/>
    </source>
</evidence>
<proteinExistence type="predicted"/>
<accession>A0A5P2B6C0</accession>
<sequence>MRPVASKGRGNRSRRGNAETLRRYWSSGPGAAKIRWGTPGDWTRCNRQLSRYMGARARGYCQLLHRRNTGVFTGSRLNPGRRRTR</sequence>
<keyword evidence="2" id="KW-1185">Reference proteome</keyword>
<dbReference type="Proteomes" id="UP000323046">
    <property type="component" value="Chromosome"/>
</dbReference>
<organism evidence="1 2">
    <name type="scientific">Streptomyces venezuelae</name>
    <dbReference type="NCBI Taxonomy" id="54571"/>
    <lineage>
        <taxon>Bacteria</taxon>
        <taxon>Bacillati</taxon>
        <taxon>Actinomycetota</taxon>
        <taxon>Actinomycetes</taxon>
        <taxon>Kitasatosporales</taxon>
        <taxon>Streptomycetaceae</taxon>
        <taxon>Streptomyces</taxon>
    </lineage>
</organism>
<evidence type="ECO:0000313" key="2">
    <source>
        <dbReference type="Proteomes" id="UP000323046"/>
    </source>
</evidence>
<gene>
    <name evidence="1" type="ORF">DEJ47_04550</name>
</gene>
<protein>
    <submittedName>
        <fullName evidence="1">Uncharacterized protein</fullName>
    </submittedName>
</protein>
<name>A0A5P2B6C0_STRVZ</name>
<dbReference type="OrthoDB" id="4751040at2"/>
<dbReference type="EMBL" id="CP029193">
    <property type="protein sequence ID" value="QES25816.1"/>
    <property type="molecule type" value="Genomic_DNA"/>
</dbReference>
<reference evidence="1 2" key="1">
    <citation type="submission" date="2018-05" db="EMBL/GenBank/DDBJ databases">
        <title>Streptomyces venezuelae.</title>
        <authorList>
            <person name="Kim W."/>
            <person name="Lee N."/>
            <person name="Cho B.-K."/>
        </authorList>
    </citation>
    <scope>NUCLEOTIDE SEQUENCE [LARGE SCALE GENOMIC DNA]</scope>
    <source>
        <strain evidence="1 2">ATCC 14583</strain>
    </source>
</reference>
<dbReference type="AlphaFoldDB" id="A0A5P2B6C0"/>